<keyword evidence="2" id="KW-1133">Transmembrane helix</keyword>
<sequence length="107" mass="12113">MADEVDQTPNSSSQQPDIPTVSSQSRRTLPQGVLMGLGFTITFLLVNFSPPISIVWGIVGGVASWWIQTSWRTEEEVNEETWILPTDPRAENNSLAQNRTKVERWRK</sequence>
<name>A0A1L9QTI1_9CYAN</name>
<organism evidence="3 4">
    <name type="scientific">Roseofilum reptotaenium AO1-A</name>
    <dbReference type="NCBI Taxonomy" id="1925591"/>
    <lineage>
        <taxon>Bacteria</taxon>
        <taxon>Bacillati</taxon>
        <taxon>Cyanobacteriota</taxon>
        <taxon>Cyanophyceae</taxon>
        <taxon>Desertifilales</taxon>
        <taxon>Desertifilaceae</taxon>
        <taxon>Roseofilum</taxon>
    </lineage>
</organism>
<feature type="compositionally biased region" description="Polar residues" evidence="1">
    <location>
        <begin position="7"/>
        <end position="26"/>
    </location>
</feature>
<dbReference type="STRING" id="1925591.BI308_09165"/>
<protein>
    <submittedName>
        <fullName evidence="3">Uncharacterized protein</fullName>
    </submittedName>
</protein>
<proteinExistence type="predicted"/>
<feature type="transmembrane region" description="Helical" evidence="2">
    <location>
        <begin position="34"/>
        <end position="67"/>
    </location>
</feature>
<dbReference type="Proteomes" id="UP000183940">
    <property type="component" value="Unassembled WGS sequence"/>
</dbReference>
<feature type="region of interest" description="Disordered" evidence="1">
    <location>
        <begin position="1"/>
        <end position="26"/>
    </location>
</feature>
<dbReference type="EMBL" id="MLAW01000012">
    <property type="protein sequence ID" value="OJJ25897.1"/>
    <property type="molecule type" value="Genomic_DNA"/>
</dbReference>
<evidence type="ECO:0000256" key="1">
    <source>
        <dbReference type="SAM" id="MobiDB-lite"/>
    </source>
</evidence>
<evidence type="ECO:0000256" key="2">
    <source>
        <dbReference type="SAM" id="Phobius"/>
    </source>
</evidence>
<dbReference type="AlphaFoldDB" id="A0A1L9QTI1"/>
<gene>
    <name evidence="3" type="ORF">BI308_09165</name>
</gene>
<accession>A0A1L9QTI1</accession>
<reference evidence="3" key="1">
    <citation type="submission" date="2016-10" db="EMBL/GenBank/DDBJ databases">
        <title>CRISPR-Cas defence system in Roseofilum reptotaenium: evidence of a bacteriophage-cyanobacterium arms race in the coral black band disease.</title>
        <authorList>
            <person name="Buerger P."/>
            <person name="Wood-Charlson E.M."/>
            <person name="Weynberg K.D."/>
            <person name="Willis B."/>
            <person name="Van Oppen M.J."/>
        </authorList>
    </citation>
    <scope>NUCLEOTIDE SEQUENCE [LARGE SCALE GENOMIC DNA]</scope>
    <source>
        <strain evidence="3">AO1-A</strain>
    </source>
</reference>
<evidence type="ECO:0000313" key="3">
    <source>
        <dbReference type="EMBL" id="OJJ25897.1"/>
    </source>
</evidence>
<keyword evidence="2" id="KW-0472">Membrane</keyword>
<feature type="region of interest" description="Disordered" evidence="1">
    <location>
        <begin position="88"/>
        <end position="107"/>
    </location>
</feature>
<evidence type="ECO:0000313" key="4">
    <source>
        <dbReference type="Proteomes" id="UP000183940"/>
    </source>
</evidence>
<keyword evidence="2" id="KW-0812">Transmembrane</keyword>
<comment type="caution">
    <text evidence="3">The sequence shown here is derived from an EMBL/GenBank/DDBJ whole genome shotgun (WGS) entry which is preliminary data.</text>
</comment>
<keyword evidence="4" id="KW-1185">Reference proteome</keyword>